<dbReference type="PANTHER" id="PTHR12835:SF5">
    <property type="entry name" value="BIOTIN--PROTEIN LIGASE"/>
    <property type="match status" value="1"/>
</dbReference>
<evidence type="ECO:0000313" key="3">
    <source>
        <dbReference type="Proteomes" id="UP000669133"/>
    </source>
</evidence>
<protein>
    <submittedName>
        <fullName evidence="2">BPL1</fullName>
    </submittedName>
</protein>
<dbReference type="SUPFAM" id="SSF52317">
    <property type="entry name" value="Class I glutamine amidotransferase-like"/>
    <property type="match status" value="1"/>
</dbReference>
<evidence type="ECO:0000259" key="1">
    <source>
        <dbReference type="PROSITE" id="PS51733"/>
    </source>
</evidence>
<dbReference type="InterPro" id="IPR004143">
    <property type="entry name" value="BPL_LPL_catalytic"/>
</dbReference>
<dbReference type="GO" id="GO:0005737">
    <property type="term" value="C:cytoplasm"/>
    <property type="evidence" value="ECO:0007669"/>
    <property type="project" value="TreeGrafter"/>
</dbReference>
<dbReference type="InterPro" id="IPR029062">
    <property type="entry name" value="Class_I_gatase-like"/>
</dbReference>
<gene>
    <name evidence="2" type="ORF">I9W82_000398</name>
</gene>
<dbReference type="GO" id="GO:0004077">
    <property type="term" value="F:biotin--[biotin carboxyl-carrier protein] ligase activity"/>
    <property type="evidence" value="ECO:0007669"/>
    <property type="project" value="TreeGrafter"/>
</dbReference>
<keyword evidence="3" id="KW-1185">Reference proteome</keyword>
<sequence length="664" mass="74038">MNVLVYSGPGTTIEGVKQCIDSLRLHLSKYYAVLSANETVLLTEPWMRKTSMLVIPGEGGADLTYCQVLNGYGNFKIKKYVKNGGKFMGFGAGAYYASARCEFDVGGPLEVSGDRELAFYPGVCRGGAFKRYKYGSHVSARAAKLVVNGNELPNAPASCCALHNGGGVFIDSEKYDDVKVLARFVEEIDVEDEGKAAIVYRKVGKGDVILSGPHLEYPPEKFEGVEEDGVASVANTLEEHDKARRMLMREMLKKLGLRVCDNIDENVPKITPMYLMSPDIGKIEKVRSNLCANLPIEKGVFKDRNDTFVFEDNQHQPQHNEDGQTQCIKFITSGDVTTLDSTPDFNTQSYFKRLFQLSNNNTLELGTVLCYTKVITSTHTILEQNQYWLKHLPHGLVLTATTQIAGRGRGNNIWLNPKGVLPTTILFKIPKCEVTPSFIVCLQYVTGLALIEAILGYGESAGYQDMPVRIKWPNDIYMLKSQYFTSINTDTDTTTLEGDEEKYVKVGGSLLSSQFIDGYYYLIWGGGLNVSNEAPTTSLNVILTKLNELRKEKHKSALPKYELENLLAQIVFTINQFYSIFKNSSGQLSPFLPLYYQRWLHSNQEVVVSGGGHYGESRTCIIRGITPEYGLLMAQDVNNHEVLHLQPDGNSFDLFKGLVYKKNT</sequence>
<dbReference type="EMBL" id="JAEOAQ010000001">
    <property type="protein sequence ID" value="KAG5421308.1"/>
    <property type="molecule type" value="Genomic_DNA"/>
</dbReference>
<dbReference type="InterPro" id="IPR019197">
    <property type="entry name" value="Biotin-prot_ligase_N"/>
</dbReference>
<feature type="domain" description="BPL/LPL catalytic" evidence="1">
    <location>
        <begin position="354"/>
        <end position="582"/>
    </location>
</feature>
<comment type="caution">
    <text evidence="2">The sequence shown here is derived from an EMBL/GenBank/DDBJ whole genome shotgun (WGS) entry which is preliminary data.</text>
</comment>
<proteinExistence type="predicted"/>
<dbReference type="SUPFAM" id="SSF55681">
    <property type="entry name" value="Class II aaRS and biotin synthetases"/>
    <property type="match status" value="1"/>
</dbReference>
<dbReference type="CDD" id="cd03144">
    <property type="entry name" value="GATase1_ScBLP_like"/>
    <property type="match status" value="1"/>
</dbReference>
<dbReference type="Proteomes" id="UP000669133">
    <property type="component" value="Unassembled WGS sequence"/>
</dbReference>
<dbReference type="InterPro" id="IPR045864">
    <property type="entry name" value="aa-tRNA-synth_II/BPL/LPL"/>
</dbReference>
<dbReference type="Pfam" id="PF03099">
    <property type="entry name" value="BPL_LplA_LipB"/>
    <property type="match status" value="1"/>
</dbReference>
<name>A0A8H7ZKI8_9ASCO</name>
<dbReference type="AlphaFoldDB" id="A0A8H7ZKI8"/>
<evidence type="ECO:0000313" key="2">
    <source>
        <dbReference type="EMBL" id="KAG5421308.1"/>
    </source>
</evidence>
<dbReference type="Pfam" id="PF09825">
    <property type="entry name" value="BPL_N"/>
    <property type="match status" value="1"/>
</dbReference>
<dbReference type="GeneID" id="93649027"/>
<dbReference type="RefSeq" id="XP_067550424.1">
    <property type="nucleotide sequence ID" value="XM_067693002.1"/>
</dbReference>
<dbReference type="PANTHER" id="PTHR12835">
    <property type="entry name" value="BIOTIN PROTEIN LIGASE"/>
    <property type="match status" value="1"/>
</dbReference>
<dbReference type="OrthoDB" id="10250105at2759"/>
<organism evidence="2 3">
    <name type="scientific">Candida metapsilosis</name>
    <dbReference type="NCBI Taxonomy" id="273372"/>
    <lineage>
        <taxon>Eukaryota</taxon>
        <taxon>Fungi</taxon>
        <taxon>Dikarya</taxon>
        <taxon>Ascomycota</taxon>
        <taxon>Saccharomycotina</taxon>
        <taxon>Pichiomycetes</taxon>
        <taxon>Debaryomycetaceae</taxon>
        <taxon>Candida/Lodderomyces clade</taxon>
        <taxon>Candida</taxon>
    </lineage>
</organism>
<dbReference type="PROSITE" id="PS51733">
    <property type="entry name" value="BPL_LPL_CATALYTIC"/>
    <property type="match status" value="1"/>
</dbReference>
<dbReference type="Gene3D" id="3.30.930.10">
    <property type="entry name" value="Bira Bifunctional Protein, Domain 2"/>
    <property type="match status" value="1"/>
</dbReference>
<reference evidence="2 3" key="1">
    <citation type="submission" date="2020-12" db="EMBL/GenBank/DDBJ databases">
        <title>Effect of drift, selection, and recombination on the evolution of hybrid genomes in Candida yeast pathogens.</title>
        <authorList>
            <person name="Mixao V."/>
            <person name="Ksiezopolska E."/>
            <person name="Saus E."/>
            <person name="Boekhout T."/>
            <person name="Gacser A."/>
            <person name="Gabaldon T."/>
        </authorList>
    </citation>
    <scope>NUCLEOTIDE SEQUENCE [LARGE SCALE GENOMIC DNA]</scope>
    <source>
        <strain evidence="2 3">BP57</strain>
    </source>
</reference>
<accession>A0A8H7ZKI8</accession>